<proteinExistence type="predicted"/>
<dbReference type="InterPro" id="IPR050491">
    <property type="entry name" value="AmpC-like"/>
</dbReference>
<accession>A0A316TV73</accession>
<dbReference type="Proteomes" id="UP000245533">
    <property type="component" value="Unassembled WGS sequence"/>
</dbReference>
<dbReference type="EMBL" id="QGGB01000007">
    <property type="protein sequence ID" value="PWN06322.1"/>
    <property type="molecule type" value="Genomic_DNA"/>
</dbReference>
<dbReference type="Gene3D" id="3.40.710.10">
    <property type="entry name" value="DD-peptidase/beta-lactamase superfamily"/>
    <property type="match status" value="1"/>
</dbReference>
<keyword evidence="5" id="KW-1185">Reference proteome</keyword>
<evidence type="ECO:0000313" key="4">
    <source>
        <dbReference type="EMBL" id="PWN06322.1"/>
    </source>
</evidence>
<protein>
    <recommendedName>
        <fullName evidence="3">Beta-lactamase-related domain-containing protein</fullName>
    </recommendedName>
</protein>
<name>A0A316TV73_9BACT</name>
<evidence type="ECO:0000256" key="1">
    <source>
        <dbReference type="ARBA" id="ARBA00004370"/>
    </source>
</evidence>
<dbReference type="RefSeq" id="WP_109647115.1">
    <property type="nucleotide sequence ID" value="NZ_QGGB01000007.1"/>
</dbReference>
<dbReference type="PROSITE" id="PS51257">
    <property type="entry name" value="PROKAR_LIPOPROTEIN"/>
    <property type="match status" value="1"/>
</dbReference>
<keyword evidence="2" id="KW-0472">Membrane</keyword>
<dbReference type="Pfam" id="PF00144">
    <property type="entry name" value="Beta-lactamase"/>
    <property type="match status" value="1"/>
</dbReference>
<dbReference type="AlphaFoldDB" id="A0A316TV73"/>
<feature type="domain" description="Beta-lactamase-related" evidence="3">
    <location>
        <begin position="45"/>
        <end position="346"/>
    </location>
</feature>
<comment type="caution">
    <text evidence="4">The sequence shown here is derived from an EMBL/GenBank/DDBJ whole genome shotgun (WGS) entry which is preliminary data.</text>
</comment>
<sequence length="551" mass="61368">MTTRNSFLIIFIGLLIAGTACTNQSQWSGLEREIDELIPSAVNDTTPGLIIGVVQNGEIIFQKGYGLANLNYSIPNDPEMVYNIGSVAKQFLGYAFAMQHDAGTLNIDDPVSDYLDDWPEFEETVTIRHLLNHSSGYREAYTMSSLAGREIGVDRMAASEAMEVVRRQPVLEFSPDSRYTYNSTAWVILSEIFKEATGIHAAAWVEENILDALRMNDTQIETHVGQVIENAAESYSFSDETGYTNEKSNRAIFGAADVFMNVPDAAKWINNMKTGELGGQEVLDLFLEPNELTNGINSGYAMGIGVGEYRGLRRYRHTGGHAAFGTQLSYYPDYDLGIFIVSNYSRGWLPSEDIAELILGDQMDPEASYEEERIALSDDLQAALPGRYINEDRNDMVELQVDEGKLLADGRTEMIPIGGGMFRVNGSTNRYDIEAGNEGTGPSRIIASGTNGIRIFTKVDAWEPVENELRMYSGEYRSDEIDSIMRLSVNEEGSLQVNHRWLGTAPLRPLARDIFQAGNGMMLEFDRDSSGRVTGFYINSGRTLDVWFERE</sequence>
<dbReference type="GO" id="GO:0016020">
    <property type="term" value="C:membrane"/>
    <property type="evidence" value="ECO:0007669"/>
    <property type="project" value="UniProtKB-SubCell"/>
</dbReference>
<reference evidence="4 5" key="1">
    <citation type="submission" date="2018-05" db="EMBL/GenBank/DDBJ databases">
        <title>Rhodohalobacter halophilus gen. nov., sp. nov., a moderately halophilic member of the family Balneolaceae.</title>
        <authorList>
            <person name="Liu Z.-W."/>
        </authorList>
    </citation>
    <scope>NUCLEOTIDE SEQUENCE [LARGE SCALE GENOMIC DNA]</scope>
    <source>
        <strain evidence="4 5">8A47</strain>
    </source>
</reference>
<organism evidence="4 5">
    <name type="scientific">Rhodohalobacter mucosus</name>
    <dbReference type="NCBI Taxonomy" id="2079485"/>
    <lineage>
        <taxon>Bacteria</taxon>
        <taxon>Pseudomonadati</taxon>
        <taxon>Balneolota</taxon>
        <taxon>Balneolia</taxon>
        <taxon>Balneolales</taxon>
        <taxon>Balneolaceae</taxon>
        <taxon>Rhodohalobacter</taxon>
    </lineage>
</organism>
<evidence type="ECO:0000259" key="3">
    <source>
        <dbReference type="Pfam" id="PF00144"/>
    </source>
</evidence>
<gene>
    <name evidence="4" type="ORF">DDZ15_10905</name>
</gene>
<dbReference type="InterPro" id="IPR001466">
    <property type="entry name" value="Beta-lactam-related"/>
</dbReference>
<evidence type="ECO:0000256" key="2">
    <source>
        <dbReference type="ARBA" id="ARBA00023136"/>
    </source>
</evidence>
<comment type="subcellular location">
    <subcellularLocation>
        <location evidence="1">Membrane</location>
    </subcellularLocation>
</comment>
<evidence type="ECO:0000313" key="5">
    <source>
        <dbReference type="Proteomes" id="UP000245533"/>
    </source>
</evidence>
<dbReference type="OrthoDB" id="1522765at2"/>
<dbReference type="PANTHER" id="PTHR46825:SF11">
    <property type="entry name" value="PENICILLIN-BINDING PROTEIN 4"/>
    <property type="match status" value="1"/>
</dbReference>
<dbReference type="SUPFAM" id="SSF56601">
    <property type="entry name" value="beta-lactamase/transpeptidase-like"/>
    <property type="match status" value="1"/>
</dbReference>
<dbReference type="InterPro" id="IPR012338">
    <property type="entry name" value="Beta-lactam/transpept-like"/>
</dbReference>
<dbReference type="PANTHER" id="PTHR46825">
    <property type="entry name" value="D-ALANYL-D-ALANINE-CARBOXYPEPTIDASE/ENDOPEPTIDASE AMPH"/>
    <property type="match status" value="1"/>
</dbReference>